<comment type="caution">
    <text evidence="1">The sequence shown here is derived from an EMBL/GenBank/DDBJ whole genome shotgun (WGS) entry which is preliminary data.</text>
</comment>
<proteinExistence type="predicted"/>
<organism evidence="1">
    <name type="scientific">Tanacetum cinerariifolium</name>
    <name type="common">Dalmatian daisy</name>
    <name type="synonym">Chrysanthemum cinerariifolium</name>
    <dbReference type="NCBI Taxonomy" id="118510"/>
    <lineage>
        <taxon>Eukaryota</taxon>
        <taxon>Viridiplantae</taxon>
        <taxon>Streptophyta</taxon>
        <taxon>Embryophyta</taxon>
        <taxon>Tracheophyta</taxon>
        <taxon>Spermatophyta</taxon>
        <taxon>Magnoliopsida</taxon>
        <taxon>eudicotyledons</taxon>
        <taxon>Gunneridae</taxon>
        <taxon>Pentapetalae</taxon>
        <taxon>asterids</taxon>
        <taxon>campanulids</taxon>
        <taxon>Asterales</taxon>
        <taxon>Asteraceae</taxon>
        <taxon>Asteroideae</taxon>
        <taxon>Anthemideae</taxon>
        <taxon>Anthemidinae</taxon>
        <taxon>Tanacetum</taxon>
    </lineage>
</organism>
<dbReference type="EMBL" id="BKCJ011153700">
    <property type="protein sequence ID" value="GFC95306.1"/>
    <property type="molecule type" value="Genomic_DNA"/>
</dbReference>
<gene>
    <name evidence="1" type="ORF">Tci_867276</name>
</gene>
<accession>A0A699SCH1</accession>
<reference evidence="1" key="1">
    <citation type="journal article" date="2019" name="Sci. Rep.">
        <title>Draft genome of Tanacetum cinerariifolium, the natural source of mosquito coil.</title>
        <authorList>
            <person name="Yamashiro T."/>
            <person name="Shiraishi A."/>
            <person name="Satake H."/>
            <person name="Nakayama K."/>
        </authorList>
    </citation>
    <scope>NUCLEOTIDE SEQUENCE</scope>
</reference>
<name>A0A699SCH1_TANCI</name>
<feature type="non-terminal residue" evidence="1">
    <location>
        <position position="17"/>
    </location>
</feature>
<protein>
    <submittedName>
        <fullName evidence="1">Uncharacterized protein</fullName>
    </submittedName>
</protein>
<sequence>MANFTVKRVESAPIEGQ</sequence>
<dbReference type="AlphaFoldDB" id="A0A699SCH1"/>
<evidence type="ECO:0000313" key="1">
    <source>
        <dbReference type="EMBL" id="GFC95306.1"/>
    </source>
</evidence>